<dbReference type="PANTHER" id="PTHR40593:SF1">
    <property type="entry name" value="PENICILLIN-BINDING PROTEIN ACTIVATOR LPOB"/>
    <property type="match status" value="1"/>
</dbReference>
<dbReference type="AlphaFoldDB" id="A0AAE3XM43"/>
<dbReference type="InterPro" id="IPR014094">
    <property type="entry name" value="LpoB"/>
</dbReference>
<dbReference type="GO" id="GO:0030234">
    <property type="term" value="F:enzyme regulator activity"/>
    <property type="evidence" value="ECO:0007669"/>
    <property type="project" value="TreeGrafter"/>
</dbReference>
<dbReference type="PROSITE" id="PS51257">
    <property type="entry name" value="PROKAR_LIPOPROTEIN"/>
    <property type="match status" value="1"/>
</dbReference>
<reference evidence="1" key="1">
    <citation type="submission" date="2023-07" db="EMBL/GenBank/DDBJ databases">
        <title>Genomic Encyclopedia of Type Strains, Phase IV (KMG-IV): sequencing the most valuable type-strain genomes for metagenomic binning, comparative biology and taxonomic classification.</title>
        <authorList>
            <person name="Goeker M."/>
        </authorList>
    </citation>
    <scope>NUCLEOTIDE SEQUENCE</scope>
    <source>
        <strain evidence="1">DSM 26174</strain>
    </source>
</reference>
<name>A0AAE3XM43_9BACT</name>
<dbReference type="GO" id="GO:0009252">
    <property type="term" value="P:peptidoglycan biosynthetic process"/>
    <property type="evidence" value="ECO:0007669"/>
    <property type="project" value="TreeGrafter"/>
</dbReference>
<keyword evidence="2" id="KW-1185">Reference proteome</keyword>
<proteinExistence type="predicted"/>
<evidence type="ECO:0000313" key="1">
    <source>
        <dbReference type="EMBL" id="MDR6239462.1"/>
    </source>
</evidence>
<gene>
    <name evidence="1" type="ORF">HNQ88_002499</name>
</gene>
<dbReference type="PANTHER" id="PTHR40593">
    <property type="entry name" value="PENICILLIN-BINDING PROTEIN ACTIVATOR LPOB"/>
    <property type="match status" value="1"/>
</dbReference>
<dbReference type="RefSeq" id="WP_309939125.1">
    <property type="nucleotide sequence ID" value="NZ_AP025305.1"/>
</dbReference>
<dbReference type="GO" id="GO:0031241">
    <property type="term" value="C:periplasmic side of cell outer membrane"/>
    <property type="evidence" value="ECO:0007669"/>
    <property type="project" value="TreeGrafter"/>
</dbReference>
<dbReference type="Gene3D" id="3.40.50.10610">
    <property type="entry name" value="ABC-type transport auxiliary lipoprotein component"/>
    <property type="match status" value="1"/>
</dbReference>
<dbReference type="EMBL" id="JAVDQD010000002">
    <property type="protein sequence ID" value="MDR6239462.1"/>
    <property type="molecule type" value="Genomic_DNA"/>
</dbReference>
<evidence type="ECO:0000313" key="2">
    <source>
        <dbReference type="Proteomes" id="UP001185092"/>
    </source>
</evidence>
<organism evidence="1 2">
    <name type="scientific">Aureibacter tunicatorum</name>
    <dbReference type="NCBI Taxonomy" id="866807"/>
    <lineage>
        <taxon>Bacteria</taxon>
        <taxon>Pseudomonadati</taxon>
        <taxon>Bacteroidota</taxon>
        <taxon>Cytophagia</taxon>
        <taxon>Cytophagales</taxon>
        <taxon>Persicobacteraceae</taxon>
        <taxon>Aureibacter</taxon>
    </lineage>
</organism>
<accession>A0AAE3XM43</accession>
<evidence type="ECO:0008006" key="3">
    <source>
        <dbReference type="Google" id="ProtNLM"/>
    </source>
</evidence>
<sequence length="195" mass="22662">MRRFQSLLGILFLAVLFAFGCSRKVTRVSPDQTIDLSGRWNDSDDRKVAQGMIDHVLSAHWIQEFERTHNRKPVVIVGSFKNKTAEHINPDVFIGAVEDEFINSGKVRVVQNNEFREKLRQERAEQQEFASKETAKKWGRELGADFMMFGQINSVTDEYKKEKVVSYTVSLELDDLETNEKVWRNSETIKKYINN</sequence>
<comment type="caution">
    <text evidence="1">The sequence shown here is derived from an EMBL/GenBank/DDBJ whole genome shotgun (WGS) entry which is preliminary data.</text>
</comment>
<protein>
    <recommendedName>
        <fullName evidence="3">Penicillin-binding protein activator LpoB</fullName>
    </recommendedName>
</protein>
<dbReference type="Pfam" id="PF13036">
    <property type="entry name" value="LpoB"/>
    <property type="match status" value="1"/>
</dbReference>
<dbReference type="Proteomes" id="UP001185092">
    <property type="component" value="Unassembled WGS sequence"/>
</dbReference>